<keyword evidence="2" id="KW-1185">Reference proteome</keyword>
<dbReference type="OrthoDB" id="9953699at2"/>
<comment type="caution">
    <text evidence="1">The sequence shown here is derived from an EMBL/GenBank/DDBJ whole genome shotgun (WGS) entry which is preliminary data.</text>
</comment>
<dbReference type="EMBL" id="LTDM01000053">
    <property type="protein sequence ID" value="OLS01955.1"/>
    <property type="molecule type" value="Genomic_DNA"/>
</dbReference>
<protein>
    <submittedName>
        <fullName evidence="1">Uncharacterized protein</fullName>
    </submittedName>
</protein>
<evidence type="ECO:0000313" key="1">
    <source>
        <dbReference type="EMBL" id="OLS01955.1"/>
    </source>
</evidence>
<gene>
    <name evidence="1" type="ORF">TICRE_20970</name>
</gene>
<dbReference type="Proteomes" id="UP000186112">
    <property type="component" value="Unassembled WGS sequence"/>
</dbReference>
<evidence type="ECO:0000313" key="2">
    <source>
        <dbReference type="Proteomes" id="UP000186112"/>
    </source>
</evidence>
<proteinExistence type="predicted"/>
<name>A0A1U7M3U5_TISCR</name>
<dbReference type="RefSeq" id="WP_075727803.1">
    <property type="nucleotide sequence ID" value="NZ_LTDM01000053.1"/>
</dbReference>
<reference evidence="1 2" key="1">
    <citation type="submission" date="2016-02" db="EMBL/GenBank/DDBJ databases">
        <title>Genome sequence of Tissierella creatinophila DSM 6911.</title>
        <authorList>
            <person name="Poehlein A."/>
            <person name="Daniel R."/>
        </authorList>
    </citation>
    <scope>NUCLEOTIDE SEQUENCE [LARGE SCALE GENOMIC DNA]</scope>
    <source>
        <strain evidence="1 2">DSM 6911</strain>
    </source>
</reference>
<dbReference type="AlphaFoldDB" id="A0A1U7M3U5"/>
<accession>A0A1U7M3U5</accession>
<sequence>MKIKFKIAYTKTCIKVHWFFIKIYRREMDSLLSDGKIIVSKKLSRVDKILNYHCVKIMQLEHRCVILLT</sequence>
<organism evidence="1 2">
    <name type="scientific">Tissierella creatinophila DSM 6911</name>
    <dbReference type="NCBI Taxonomy" id="1123403"/>
    <lineage>
        <taxon>Bacteria</taxon>
        <taxon>Bacillati</taxon>
        <taxon>Bacillota</taxon>
        <taxon>Tissierellia</taxon>
        <taxon>Tissierellales</taxon>
        <taxon>Tissierellaceae</taxon>
        <taxon>Tissierella</taxon>
    </lineage>
</organism>